<evidence type="ECO:0000313" key="4">
    <source>
        <dbReference type="EMBL" id="QHW30728.1"/>
    </source>
</evidence>
<dbReference type="RefSeq" id="WP_162639538.1">
    <property type="nucleotide sequence ID" value="NZ_CP048286.1"/>
</dbReference>
<dbReference type="PANTHER" id="PTHR43308:SF5">
    <property type="entry name" value="S-LAYER PROTEIN _ PEPTIDOGLYCAN ENDO-BETA-N-ACETYLGLUCOSAMINIDASE"/>
    <property type="match status" value="1"/>
</dbReference>
<reference evidence="4 5" key="1">
    <citation type="submission" date="2020-02" db="EMBL/GenBank/DDBJ databases">
        <title>Paenibacillus sp. nov., isolated from rhizosphere soil of tomato.</title>
        <authorList>
            <person name="Weon H.-Y."/>
            <person name="Lee S.A."/>
        </authorList>
    </citation>
    <scope>NUCLEOTIDE SEQUENCE [LARGE SCALE GENOMIC DNA]</scope>
    <source>
        <strain evidence="4 5">14171R-81</strain>
    </source>
</reference>
<feature type="chain" id="PRO_5025380411" description="SLH domain-containing protein" evidence="2">
    <location>
        <begin position="28"/>
        <end position="527"/>
    </location>
</feature>
<dbReference type="KEGG" id="prz:GZH47_07575"/>
<dbReference type="Proteomes" id="UP000479114">
    <property type="component" value="Chromosome"/>
</dbReference>
<keyword evidence="5" id="KW-1185">Reference proteome</keyword>
<evidence type="ECO:0000256" key="1">
    <source>
        <dbReference type="SAM" id="MobiDB-lite"/>
    </source>
</evidence>
<evidence type="ECO:0000259" key="3">
    <source>
        <dbReference type="PROSITE" id="PS51272"/>
    </source>
</evidence>
<feature type="domain" description="SLH" evidence="3">
    <location>
        <begin position="403"/>
        <end position="466"/>
    </location>
</feature>
<feature type="region of interest" description="Disordered" evidence="1">
    <location>
        <begin position="122"/>
        <end position="156"/>
    </location>
</feature>
<proteinExistence type="predicted"/>
<keyword evidence="2" id="KW-0732">Signal</keyword>
<dbReference type="InterPro" id="IPR001119">
    <property type="entry name" value="SLH_dom"/>
</dbReference>
<dbReference type="PROSITE" id="PS51272">
    <property type="entry name" value="SLH"/>
    <property type="match status" value="3"/>
</dbReference>
<organism evidence="4 5">
    <name type="scientific">Paenibacillus rhizovicinus</name>
    <dbReference type="NCBI Taxonomy" id="2704463"/>
    <lineage>
        <taxon>Bacteria</taxon>
        <taxon>Bacillati</taxon>
        <taxon>Bacillota</taxon>
        <taxon>Bacilli</taxon>
        <taxon>Bacillales</taxon>
        <taxon>Paenibacillaceae</taxon>
        <taxon>Paenibacillus</taxon>
    </lineage>
</organism>
<feature type="signal peptide" evidence="2">
    <location>
        <begin position="1"/>
        <end position="27"/>
    </location>
</feature>
<dbReference type="AlphaFoldDB" id="A0A6C0NX26"/>
<name>A0A6C0NX26_9BACL</name>
<dbReference type="EMBL" id="CP048286">
    <property type="protein sequence ID" value="QHW30728.1"/>
    <property type="molecule type" value="Genomic_DNA"/>
</dbReference>
<feature type="domain" description="SLH" evidence="3">
    <location>
        <begin position="344"/>
        <end position="402"/>
    </location>
</feature>
<dbReference type="Pfam" id="PF00395">
    <property type="entry name" value="SLH"/>
    <property type="match status" value="3"/>
</dbReference>
<sequence length="527" mass="53923">MKNKTVLLTALALALAFPASLPSMAFAAEAPLSVQASGTTIDNVPNAHAGGKVTISGTTNAAEVLIKVLNPDQTVLFFDIVPSSGGKFQDTFTLPATAAVGRYQVVAGQGSDIASSSFKVVSSVGSTTPTDPSTPTDPTDPSTPGDNTGTNPADPSTVQVKFTLADIPAPVGGIVTLDASTTSAPKLEALLPVAGIRSLGNNGLRLLLPGGSLTLPKEVIAGLAALAGSDNEATVSLQLTTLTSSEEKAALTQAGASGAGLTPQGGAFELALSVVMKDGTTKKLSTFDKPVLLQFRLAANTDDRLAGIYYLSDGGAITYIGGDLKDRTLTAAVSHFSSYGVFTYMKTYTDVPSTYWAANVIQELTAKHIVQGISNDKFGPAANVTRAEFTTMLVRALGLKPAAASPFSDVPAGSWYAEAAEAAFENGIVTGTDASKFEPNKPITREELAAMIIRVYAKQDGSANAAGSETDLAAFKDAAAISSWAKAEVASAVHVGLMQGSGSLFSPRGNATRAEAAQVLVNLLFGA</sequence>
<gene>
    <name evidence="4" type="ORF">GZH47_07575</name>
</gene>
<feature type="domain" description="SLH" evidence="3">
    <location>
        <begin position="472"/>
        <end position="527"/>
    </location>
</feature>
<accession>A0A6C0NX26</accession>
<evidence type="ECO:0000256" key="2">
    <source>
        <dbReference type="SAM" id="SignalP"/>
    </source>
</evidence>
<protein>
    <recommendedName>
        <fullName evidence="3">SLH domain-containing protein</fullName>
    </recommendedName>
</protein>
<feature type="compositionally biased region" description="Low complexity" evidence="1">
    <location>
        <begin position="122"/>
        <end position="150"/>
    </location>
</feature>
<evidence type="ECO:0000313" key="5">
    <source>
        <dbReference type="Proteomes" id="UP000479114"/>
    </source>
</evidence>
<dbReference type="PANTHER" id="PTHR43308">
    <property type="entry name" value="OUTER MEMBRANE PROTEIN ALPHA-RELATED"/>
    <property type="match status" value="1"/>
</dbReference>
<dbReference type="InterPro" id="IPR051465">
    <property type="entry name" value="Cell_Envelope_Struct_Comp"/>
</dbReference>